<evidence type="ECO:0000313" key="2">
    <source>
        <dbReference type="EMBL" id="ARN76548.1"/>
    </source>
</evidence>
<sequence>MALKILYIGNKLNVHGGNISYIETLGPLLESSGHQVSYASDKKNKGQRFLDMLVTLSRKRDQTDLVLIDTYSTLNYWYAIAVARLCVRFDIPYIPILHGGNLPARAKKSRKTFSFLINNAHSAICPSPYLKKNLSDLGYKNLRVIKNTIELTDYDFKLRDAVKPKLLWVRSFSRIYNPLMAVEVFKNIQSRFSDAQLCMIGPDKDGSLQQTKDLAKNYGLEIEFTGRLSKEEWRARSEEFDIFINTTHFDNVPISVLEVMALGLPVVSTDVGGLTYMLEDGKTALLVNDGDVKAMTEKIIDLIEQPELSKALSINARKEVEKYSWDAVKLEWEKLLSEIENRT</sequence>
<dbReference type="InterPro" id="IPR002509">
    <property type="entry name" value="NODB_dom"/>
</dbReference>
<dbReference type="GO" id="GO:0005975">
    <property type="term" value="P:carbohydrate metabolic process"/>
    <property type="evidence" value="ECO:0007669"/>
    <property type="project" value="InterPro"/>
</dbReference>
<keyword evidence="3" id="KW-1185">Reference proteome</keyword>
<protein>
    <recommendedName>
        <fullName evidence="1">NodB homology domain-containing protein</fullName>
    </recommendedName>
</protein>
<dbReference type="Pfam" id="PF13439">
    <property type="entry name" value="Glyco_transf_4"/>
    <property type="match status" value="1"/>
</dbReference>
<feature type="domain" description="NodB homology" evidence="1">
    <location>
        <begin position="281"/>
        <end position="343"/>
    </location>
</feature>
<dbReference type="STRING" id="331648.BST97_00195"/>
<name>A0A1W6MG11_9FLAO</name>
<evidence type="ECO:0000259" key="1">
    <source>
        <dbReference type="PROSITE" id="PS51677"/>
    </source>
</evidence>
<organism evidence="2 3">
    <name type="scientific">Nonlabens spongiae</name>
    <dbReference type="NCBI Taxonomy" id="331648"/>
    <lineage>
        <taxon>Bacteria</taxon>
        <taxon>Pseudomonadati</taxon>
        <taxon>Bacteroidota</taxon>
        <taxon>Flavobacteriia</taxon>
        <taxon>Flavobacteriales</taxon>
        <taxon>Flavobacteriaceae</taxon>
        <taxon>Nonlabens</taxon>
    </lineage>
</organism>
<dbReference type="PANTHER" id="PTHR45947:SF3">
    <property type="entry name" value="SULFOQUINOVOSYL TRANSFERASE SQD2"/>
    <property type="match status" value="1"/>
</dbReference>
<dbReference type="PANTHER" id="PTHR45947">
    <property type="entry name" value="SULFOQUINOVOSYL TRANSFERASE SQD2"/>
    <property type="match status" value="1"/>
</dbReference>
<accession>A0A1W6MG11</accession>
<dbReference type="InterPro" id="IPR050194">
    <property type="entry name" value="Glycosyltransferase_grp1"/>
</dbReference>
<dbReference type="InterPro" id="IPR001296">
    <property type="entry name" value="Glyco_trans_1"/>
</dbReference>
<dbReference type="AlphaFoldDB" id="A0A1W6MG11"/>
<proteinExistence type="predicted"/>
<dbReference type="Pfam" id="PF00534">
    <property type="entry name" value="Glycos_transf_1"/>
    <property type="match status" value="1"/>
</dbReference>
<dbReference type="PROSITE" id="PS51677">
    <property type="entry name" value="NODB"/>
    <property type="match status" value="1"/>
</dbReference>
<dbReference type="RefSeq" id="WP_085765350.1">
    <property type="nucleotide sequence ID" value="NZ_CP019344.1"/>
</dbReference>
<dbReference type="Proteomes" id="UP000193431">
    <property type="component" value="Chromosome"/>
</dbReference>
<dbReference type="InterPro" id="IPR028098">
    <property type="entry name" value="Glyco_trans_4-like_N"/>
</dbReference>
<dbReference type="Gene3D" id="3.40.50.2000">
    <property type="entry name" value="Glycogen Phosphorylase B"/>
    <property type="match status" value="2"/>
</dbReference>
<dbReference type="SUPFAM" id="SSF53756">
    <property type="entry name" value="UDP-Glycosyltransferase/glycogen phosphorylase"/>
    <property type="match status" value="1"/>
</dbReference>
<dbReference type="EMBL" id="CP019344">
    <property type="protein sequence ID" value="ARN76548.1"/>
    <property type="molecule type" value="Genomic_DNA"/>
</dbReference>
<gene>
    <name evidence="2" type="ORF">BST97_00195</name>
</gene>
<dbReference type="OrthoDB" id="139410at2"/>
<dbReference type="GO" id="GO:0016810">
    <property type="term" value="F:hydrolase activity, acting on carbon-nitrogen (but not peptide) bonds"/>
    <property type="evidence" value="ECO:0007669"/>
    <property type="project" value="InterPro"/>
</dbReference>
<reference evidence="2 3" key="1">
    <citation type="submission" date="2016-11" db="EMBL/GenBank/DDBJ databases">
        <title>Trade-off between light-utilization and light-protection in marine flavobacteria.</title>
        <authorList>
            <person name="Kumagai Y."/>
        </authorList>
    </citation>
    <scope>NUCLEOTIDE SEQUENCE [LARGE SCALE GENOMIC DNA]</scope>
    <source>
        <strain evidence="2 3">JCM 13191</strain>
    </source>
</reference>
<evidence type="ECO:0000313" key="3">
    <source>
        <dbReference type="Proteomes" id="UP000193431"/>
    </source>
</evidence>
<dbReference type="CDD" id="cd03801">
    <property type="entry name" value="GT4_PimA-like"/>
    <property type="match status" value="1"/>
</dbReference>
<dbReference type="GO" id="GO:0016757">
    <property type="term" value="F:glycosyltransferase activity"/>
    <property type="evidence" value="ECO:0007669"/>
    <property type="project" value="InterPro"/>
</dbReference>